<dbReference type="GO" id="GO:0031505">
    <property type="term" value="P:fungal-type cell wall organization"/>
    <property type="evidence" value="ECO:0007669"/>
    <property type="project" value="TreeGrafter"/>
</dbReference>
<sequence length="137" mass="14591">MYGCFMAGTVVNFILLLATPLVVRSRWFTLPVSVVGLLSGIVLTVGAAIATVISVAAKVALTAQDQLNITAHIGIKMFVFMWIGALVTDLAFILHAAMGCCCKPLRHPSRFNIPSSPSEKKGLVLPGIVRRRRGAAS</sequence>
<evidence type="ECO:0000313" key="2">
    <source>
        <dbReference type="EMBL" id="PHH83126.1"/>
    </source>
</evidence>
<organism evidence="2 3">
    <name type="scientific">Ophiocordyceps australis</name>
    <dbReference type="NCBI Taxonomy" id="1399860"/>
    <lineage>
        <taxon>Eukaryota</taxon>
        <taxon>Fungi</taxon>
        <taxon>Dikarya</taxon>
        <taxon>Ascomycota</taxon>
        <taxon>Pezizomycotina</taxon>
        <taxon>Sordariomycetes</taxon>
        <taxon>Hypocreomycetidae</taxon>
        <taxon>Hypocreales</taxon>
        <taxon>Ophiocordycipitaceae</taxon>
        <taxon>Ophiocordyceps</taxon>
    </lineage>
</organism>
<feature type="transmembrane region" description="Helical" evidence="1">
    <location>
        <begin position="35"/>
        <end position="57"/>
    </location>
</feature>
<dbReference type="GO" id="GO:0051285">
    <property type="term" value="C:cell cortex of cell tip"/>
    <property type="evidence" value="ECO:0007669"/>
    <property type="project" value="TreeGrafter"/>
</dbReference>
<gene>
    <name evidence="2" type="ORF">CDD82_3419</name>
</gene>
<dbReference type="PANTHER" id="PTHR28019:SF2">
    <property type="entry name" value="CELL MEMBRANE PROTEIN YLR413W-RELATED"/>
    <property type="match status" value="1"/>
</dbReference>
<comment type="caution">
    <text evidence="2">The sequence shown here is derived from an EMBL/GenBank/DDBJ whole genome shotgun (WGS) entry which is preliminary data.</text>
</comment>
<keyword evidence="1" id="KW-0812">Transmembrane</keyword>
<feature type="transmembrane region" description="Helical" evidence="1">
    <location>
        <begin position="77"/>
        <end position="101"/>
    </location>
</feature>
<evidence type="ECO:0000256" key="1">
    <source>
        <dbReference type="SAM" id="Phobius"/>
    </source>
</evidence>
<dbReference type="InterPro" id="IPR052413">
    <property type="entry name" value="SUR7_domain"/>
</dbReference>
<keyword evidence="1" id="KW-1133">Transmembrane helix</keyword>
<reference evidence="2 3" key="1">
    <citation type="submission" date="2017-06" db="EMBL/GenBank/DDBJ databases">
        <title>Ant-infecting Ophiocordyceps genomes reveal a high diversity of potential behavioral manipulation genes and a possible major role for enterotoxins.</title>
        <authorList>
            <person name="De Bekker C."/>
            <person name="Evans H.C."/>
            <person name="Brachmann A."/>
            <person name="Hughes D.P."/>
        </authorList>
    </citation>
    <scope>NUCLEOTIDE SEQUENCE [LARGE SCALE GENOMIC DNA]</scope>
    <source>
        <strain evidence="2 3">1348a</strain>
    </source>
</reference>
<proteinExistence type="predicted"/>
<feature type="transmembrane region" description="Helical" evidence="1">
    <location>
        <begin position="6"/>
        <end position="23"/>
    </location>
</feature>
<dbReference type="EMBL" id="NJEU01000026">
    <property type="protein sequence ID" value="PHH83126.1"/>
    <property type="molecule type" value="Genomic_DNA"/>
</dbReference>
<accession>A0A2C5ZT02</accession>
<dbReference type="OrthoDB" id="2327445at2759"/>
<name>A0A2C5ZT02_9HYPO</name>
<dbReference type="PANTHER" id="PTHR28019">
    <property type="entry name" value="CELL MEMBRANE PROTEIN YLR413W-RELATED"/>
    <property type="match status" value="1"/>
</dbReference>
<protein>
    <submittedName>
        <fullName evidence="2">Uncharacterized protein</fullName>
    </submittedName>
</protein>
<dbReference type="AlphaFoldDB" id="A0A2C5ZT02"/>
<dbReference type="Proteomes" id="UP000224854">
    <property type="component" value="Unassembled WGS sequence"/>
</dbReference>
<evidence type="ECO:0000313" key="3">
    <source>
        <dbReference type="Proteomes" id="UP000224854"/>
    </source>
</evidence>
<keyword evidence="3" id="KW-1185">Reference proteome</keyword>
<keyword evidence="1" id="KW-0472">Membrane</keyword>
<dbReference type="GO" id="GO:0005886">
    <property type="term" value="C:plasma membrane"/>
    <property type="evidence" value="ECO:0007669"/>
    <property type="project" value="TreeGrafter"/>
</dbReference>